<dbReference type="EMBL" id="SUKA01000010">
    <property type="protein sequence ID" value="TJY61261.1"/>
    <property type="molecule type" value="Genomic_DNA"/>
</dbReference>
<feature type="signal peptide" evidence="1">
    <location>
        <begin position="1"/>
        <end position="25"/>
    </location>
</feature>
<dbReference type="InterPro" id="IPR032173">
    <property type="entry name" value="DUF5007"/>
</dbReference>
<dbReference type="AlphaFoldDB" id="A0A4U0GQN8"/>
<gene>
    <name evidence="2" type="ORF">FAZ19_21825</name>
</gene>
<name>A0A4U0GQN8_9SPHI</name>
<evidence type="ECO:0000256" key="1">
    <source>
        <dbReference type="SAM" id="SignalP"/>
    </source>
</evidence>
<evidence type="ECO:0000313" key="3">
    <source>
        <dbReference type="Proteomes" id="UP000309872"/>
    </source>
</evidence>
<proteinExistence type="predicted"/>
<accession>A0A4U0GQN8</accession>
<organism evidence="2 3">
    <name type="scientific">Sphingobacterium alkalisoli</name>
    <dbReference type="NCBI Taxonomy" id="1874115"/>
    <lineage>
        <taxon>Bacteria</taxon>
        <taxon>Pseudomonadati</taxon>
        <taxon>Bacteroidota</taxon>
        <taxon>Sphingobacteriia</taxon>
        <taxon>Sphingobacteriales</taxon>
        <taxon>Sphingobacteriaceae</taxon>
        <taxon>Sphingobacterium</taxon>
    </lineage>
</organism>
<dbReference type="OrthoDB" id="737630at2"/>
<protein>
    <submittedName>
        <fullName evidence="2">DUF5007 domain-containing protein</fullName>
    </submittedName>
</protein>
<comment type="caution">
    <text evidence="2">The sequence shown here is derived from an EMBL/GenBank/DDBJ whole genome shotgun (WGS) entry which is preliminary data.</text>
</comment>
<keyword evidence="3" id="KW-1185">Reference proteome</keyword>
<evidence type="ECO:0000313" key="2">
    <source>
        <dbReference type="EMBL" id="TJY61261.1"/>
    </source>
</evidence>
<keyword evidence="1" id="KW-0732">Signal</keyword>
<feature type="chain" id="PRO_5020367704" evidence="1">
    <location>
        <begin position="26"/>
        <end position="348"/>
    </location>
</feature>
<dbReference type="PROSITE" id="PS51257">
    <property type="entry name" value="PROKAR_LIPOPROTEIN"/>
    <property type="match status" value="1"/>
</dbReference>
<reference evidence="2 3" key="1">
    <citation type="submission" date="2019-04" db="EMBL/GenBank/DDBJ databases">
        <title>Sphingobacterium olei sp. nov., isolated from oil-contaminated soil.</title>
        <authorList>
            <person name="Liu B."/>
        </authorList>
    </citation>
    <scope>NUCLEOTIDE SEQUENCE [LARGE SCALE GENOMIC DNA]</scope>
    <source>
        <strain evidence="2 3">Y3L14</strain>
    </source>
</reference>
<dbReference type="Proteomes" id="UP000309872">
    <property type="component" value="Unassembled WGS sequence"/>
</dbReference>
<dbReference type="Pfam" id="PF16398">
    <property type="entry name" value="DUF5007"/>
    <property type="match status" value="1"/>
</dbReference>
<dbReference type="RefSeq" id="WP_136822897.1">
    <property type="nucleotide sequence ID" value="NZ_BMJX01000010.1"/>
</dbReference>
<sequence>MKKSNIPFRSLFLVLCANVTVGFFACESYVPDDLDALSDDVQYSTTEFSPYVGRTISFNDIVATSNKSTLPLSFEILDIQNADGESVGENVLGKKYPVKIWKEAYTGEEKSIEEIEAKQKIEYRPAIEIQKNSGNLVFWNTTSLLGLQTVPYEGYTMDVAIGNTGGRKIQRGLKLSLLKPRAYEPSQYNASTGLAANAYLWPSRIENIYGSRTGNFIYDVRVYINKDVENTSPGSSLTVSILDSLNQTIDIQMFKETKWEQLIHGFNHRFENGKVIYDVLYPMPLVAYPSKYTDATGTMAAINLRYNRIGRGGYLTQASLGFDFAIYEEGHWEIQFRFYGETPKFENE</sequence>